<feature type="region of interest" description="Disordered" evidence="1">
    <location>
        <begin position="205"/>
        <end position="225"/>
    </location>
</feature>
<dbReference type="EMBL" id="AP018732">
    <property type="protein sequence ID" value="BBE42019.1"/>
    <property type="molecule type" value="Genomic_DNA"/>
</dbReference>
<evidence type="ECO:0000313" key="3">
    <source>
        <dbReference type="Proteomes" id="UP000509448"/>
    </source>
</evidence>
<dbReference type="AlphaFoldDB" id="A0A4P2VBV5"/>
<gene>
    <name evidence="2" type="ORF">NAS2_0630</name>
</gene>
<name>A0A4P2VBV5_9ARCH</name>
<reference evidence="2 3" key="1">
    <citation type="journal article" date="2019" name="ISME J.">
        <title>Isolation and characterization of a thermophilic sulfur- and iron-reducing thaumarchaeote from a terrestrial acidic hot spring.</title>
        <authorList>
            <person name="Kato S."/>
            <person name="Itoh T."/>
            <person name="Yuki M."/>
            <person name="Nagamori M."/>
            <person name="Ohnishi M."/>
            <person name="Uematsu K."/>
            <person name="Suzuki K."/>
            <person name="Takashina T."/>
            <person name="Ohkuma M."/>
        </authorList>
    </citation>
    <scope>NUCLEOTIDE SEQUENCE [LARGE SCALE GENOMIC DNA]</scope>
    <source>
        <strain evidence="2 3">NAS-02</strain>
    </source>
</reference>
<dbReference type="GeneID" id="55584446"/>
<dbReference type="KEGG" id="ccai:NAS2_0630"/>
<dbReference type="InterPro" id="IPR029063">
    <property type="entry name" value="SAM-dependent_MTases_sf"/>
</dbReference>
<protein>
    <submittedName>
        <fullName evidence="2">Methyltransferase TM1293</fullName>
    </submittedName>
</protein>
<keyword evidence="2" id="KW-0489">Methyltransferase</keyword>
<dbReference type="SUPFAM" id="SSF53335">
    <property type="entry name" value="S-adenosyl-L-methionine-dependent methyltransferases"/>
    <property type="match status" value="1"/>
</dbReference>
<evidence type="ECO:0000256" key="1">
    <source>
        <dbReference type="SAM" id="MobiDB-lite"/>
    </source>
</evidence>
<evidence type="ECO:0000313" key="2">
    <source>
        <dbReference type="EMBL" id="BBE42019.1"/>
    </source>
</evidence>
<dbReference type="OrthoDB" id="1018at2157"/>
<dbReference type="CDD" id="cd02440">
    <property type="entry name" value="AdoMet_MTases"/>
    <property type="match status" value="1"/>
</dbReference>
<dbReference type="GO" id="GO:0032259">
    <property type="term" value="P:methylation"/>
    <property type="evidence" value="ECO:0007669"/>
    <property type="project" value="UniProtKB-KW"/>
</dbReference>
<dbReference type="PANTHER" id="PTHR43591">
    <property type="entry name" value="METHYLTRANSFERASE"/>
    <property type="match status" value="1"/>
</dbReference>
<keyword evidence="3" id="KW-1185">Reference proteome</keyword>
<dbReference type="Proteomes" id="UP000509448">
    <property type="component" value="Chromosome"/>
</dbReference>
<proteinExistence type="predicted"/>
<accession>A0A4P2VBV5</accession>
<organism evidence="2 3">
    <name type="scientific">Conexivisphaera calida</name>
    <dbReference type="NCBI Taxonomy" id="1874277"/>
    <lineage>
        <taxon>Archaea</taxon>
        <taxon>Nitrososphaerota</taxon>
        <taxon>Conexivisphaeria</taxon>
        <taxon>Conexivisphaerales</taxon>
        <taxon>Conexivisphaeraceae</taxon>
        <taxon>Conexivisphaera</taxon>
    </lineage>
</organism>
<dbReference type="Pfam" id="PF13489">
    <property type="entry name" value="Methyltransf_23"/>
    <property type="match status" value="1"/>
</dbReference>
<dbReference type="Gene3D" id="3.40.50.150">
    <property type="entry name" value="Vaccinia Virus protein VP39"/>
    <property type="match status" value="1"/>
</dbReference>
<keyword evidence="2" id="KW-0808">Transferase</keyword>
<sequence>MTSSRNPFDEEPESYDRWFTSNPNVLESELRLLAHFLGRRDPGRALSVGCGSGLFELRLREEFGIRIGECVEPSGMGSIASGRGLRVVRGTAESLQFGDSEFDTVIMNGVLDYVSNPAGALSEAHRVLRDGGWILVADVAAEGSYGLLYRLASIVGWEELRDLSPANPYPIEMVRSARWHTSEEIEALLRGAGFTELEFAQTLTRHPRYSDDAPEDPVPGHDRGDYVAARGVR</sequence>
<dbReference type="GO" id="GO:0008168">
    <property type="term" value="F:methyltransferase activity"/>
    <property type="evidence" value="ECO:0007669"/>
    <property type="project" value="UniProtKB-KW"/>
</dbReference>
<dbReference type="RefSeq" id="WP_174448297.1">
    <property type="nucleotide sequence ID" value="NZ_AP018732.1"/>
</dbReference>